<dbReference type="Pfam" id="PF09411">
    <property type="entry name" value="PagL"/>
    <property type="match status" value="1"/>
</dbReference>
<accession>A0A2K9Z3H5</accession>
<evidence type="ECO:0000313" key="1">
    <source>
        <dbReference type="EMBL" id="AUW42766.1"/>
    </source>
</evidence>
<dbReference type="RefSeq" id="WP_027684534.1">
    <property type="nucleotide sequence ID" value="NZ_CP025012.1"/>
</dbReference>
<dbReference type="InterPro" id="IPR018550">
    <property type="entry name" value="Lipid-A_deacylase-rel"/>
</dbReference>
<gene>
    <name evidence="1" type="ORF">CUJ84_Chr002411</name>
</gene>
<dbReference type="AlphaFoldDB" id="A0A2K9Z3H5"/>
<proteinExistence type="predicted"/>
<name>A0A2K9Z3H5_RHILE</name>
<organism evidence="1 2">
    <name type="scientific">Rhizobium leguminosarum</name>
    <dbReference type="NCBI Taxonomy" id="384"/>
    <lineage>
        <taxon>Bacteria</taxon>
        <taxon>Pseudomonadati</taxon>
        <taxon>Pseudomonadota</taxon>
        <taxon>Alphaproteobacteria</taxon>
        <taxon>Hyphomicrobiales</taxon>
        <taxon>Rhizobiaceae</taxon>
        <taxon>Rhizobium/Agrobacterium group</taxon>
        <taxon>Rhizobium</taxon>
    </lineage>
</organism>
<dbReference type="Gene3D" id="2.40.160.20">
    <property type="match status" value="1"/>
</dbReference>
<dbReference type="EMBL" id="CP025012">
    <property type="protein sequence ID" value="AUW42766.1"/>
    <property type="molecule type" value="Genomic_DNA"/>
</dbReference>
<dbReference type="Proteomes" id="UP000238523">
    <property type="component" value="Chromosome"/>
</dbReference>
<reference evidence="1 2" key="1">
    <citation type="submission" date="2017-11" db="EMBL/GenBank/DDBJ databases">
        <title>Complete genome of Rhizobium leguminosarum Norway, an ineffective micro-symbiont.</title>
        <authorList>
            <person name="Hoffrichter A."/>
            <person name="Liang J."/>
            <person name="Brachmann A."/>
            <person name="Marin M."/>
        </authorList>
    </citation>
    <scope>NUCLEOTIDE SEQUENCE [LARGE SCALE GENOMIC DNA]</scope>
    <source>
        <strain evidence="1 2">Norway</strain>
    </source>
</reference>
<sequence>MRIDFGRVALRLLGIASVAVVVGMPTMAGSATAGEQIFDELRFGVSTSVQSGHSREDGVFPEITALFDPFGYDTAVGWQQQLLHPRVHLGTSIGTSGEASQFFTGFTWTVDFNEKLFAEAGFGGVIHTGDLEGDDDGPELGCRVLFHEYLGAGYRFNAHWNVMAQIAHSSHANLCDGPNDGMTRAGLQIGYKF</sequence>
<protein>
    <submittedName>
        <fullName evidence="1">Lipid A 3-O-deacylase</fullName>
    </submittedName>
</protein>
<evidence type="ECO:0000313" key="2">
    <source>
        <dbReference type="Proteomes" id="UP000238523"/>
    </source>
</evidence>